<comment type="caution">
    <text evidence="1">The sequence shown here is derived from an EMBL/GenBank/DDBJ whole genome shotgun (WGS) entry which is preliminary data.</text>
</comment>
<organism evidence="1 2">
    <name type="scientific">Seonamhaeicola algicola</name>
    <dbReference type="NCBI Taxonomy" id="1719036"/>
    <lineage>
        <taxon>Bacteria</taxon>
        <taxon>Pseudomonadati</taxon>
        <taxon>Bacteroidota</taxon>
        <taxon>Flavobacteriia</taxon>
        <taxon>Flavobacteriales</taxon>
        <taxon>Flavobacteriaceae</taxon>
    </lineage>
</organism>
<accession>A0A5C7ALX5</accession>
<dbReference type="Pfam" id="PF10677">
    <property type="entry name" value="DUF2490"/>
    <property type="match status" value="1"/>
</dbReference>
<gene>
    <name evidence="1" type="ORF">FUA26_08905</name>
</gene>
<dbReference type="Proteomes" id="UP000321790">
    <property type="component" value="Unassembled WGS sequence"/>
</dbReference>
<proteinExistence type="predicted"/>
<dbReference type="EMBL" id="VOSC01000025">
    <property type="protein sequence ID" value="TXE09598.1"/>
    <property type="molecule type" value="Genomic_DNA"/>
</dbReference>
<keyword evidence="2" id="KW-1185">Reference proteome</keyword>
<protein>
    <submittedName>
        <fullName evidence="1">DUF2490 domain-containing protein</fullName>
    </submittedName>
</protein>
<sequence length="244" mass="28913">MKMVLLKNLGKLHPLHTSMHYIKNTLYILLFLIIYTAASAQNNFSGLGETMASVNHNFSKEYSANFAVRSRYFLYKNNLNYKQQQVDFYHFSTFKLNFIHKLSLGIYYRNRDWFNTGSDEWRFTQQFNVTKQKLGVRYGHRIRFEQRLFNTFTAFRQRYRFAVDFPLNGEKLNIGETYLVASTEALVSLSEAHEPLFDQRFTSLIGWQIDQNLKLQSGLEFRWESYNVKAKNNLYLLTAAILKI</sequence>
<name>A0A5C7ALX5_9FLAO</name>
<evidence type="ECO:0000313" key="2">
    <source>
        <dbReference type="Proteomes" id="UP000321790"/>
    </source>
</evidence>
<dbReference type="InterPro" id="IPR019619">
    <property type="entry name" value="DUF2490"/>
</dbReference>
<dbReference type="AlphaFoldDB" id="A0A5C7ALX5"/>
<reference evidence="2" key="1">
    <citation type="submission" date="2019-08" db="EMBL/GenBank/DDBJ databases">
        <title>Seonamhaeicola sediminis sp. nov., isolated from marine sediment.</title>
        <authorList>
            <person name="Cao W.R."/>
        </authorList>
    </citation>
    <scope>NUCLEOTIDE SEQUENCE [LARGE SCALE GENOMIC DNA]</scope>
    <source>
        <strain evidence="2">Gy8</strain>
    </source>
</reference>
<evidence type="ECO:0000313" key="1">
    <source>
        <dbReference type="EMBL" id="TXE09598.1"/>
    </source>
</evidence>
<dbReference type="OrthoDB" id="1436620at2"/>